<keyword evidence="2" id="KW-1185">Reference proteome</keyword>
<dbReference type="AlphaFoldDB" id="A0A5B7DRW3"/>
<evidence type="ECO:0000313" key="2">
    <source>
        <dbReference type="Proteomes" id="UP000324222"/>
    </source>
</evidence>
<protein>
    <submittedName>
        <fullName evidence="1">Uncharacterized protein</fullName>
    </submittedName>
</protein>
<name>A0A5B7DRW3_PORTR</name>
<evidence type="ECO:0000313" key="1">
    <source>
        <dbReference type="EMBL" id="MPC23733.1"/>
    </source>
</evidence>
<gene>
    <name evidence="1" type="ORF">E2C01_016794</name>
</gene>
<accession>A0A5B7DRW3</accession>
<reference evidence="1 2" key="1">
    <citation type="submission" date="2019-05" db="EMBL/GenBank/DDBJ databases">
        <title>Another draft genome of Portunus trituberculatus and its Hox gene families provides insights of decapod evolution.</title>
        <authorList>
            <person name="Jeong J.-H."/>
            <person name="Song I."/>
            <person name="Kim S."/>
            <person name="Choi T."/>
            <person name="Kim D."/>
            <person name="Ryu S."/>
            <person name="Kim W."/>
        </authorList>
    </citation>
    <scope>NUCLEOTIDE SEQUENCE [LARGE SCALE GENOMIC DNA]</scope>
    <source>
        <tissue evidence="1">Muscle</tissue>
    </source>
</reference>
<dbReference type="EMBL" id="VSRR010001245">
    <property type="protein sequence ID" value="MPC23733.1"/>
    <property type="molecule type" value="Genomic_DNA"/>
</dbReference>
<sequence length="149" mass="16314">MVKNICLCNLYRLSFVLFENLKHSITRAGSGVKVFICGATEASIVCVCLVKKRMKGGASRIDCIEVIDRRRHSANTGCFKGKESAPPESLYNLLLFIPDPGNRSFCNMDTPFMVRPFVSSTATSHLTLSPRPPVAQSCPVSLEHLAALP</sequence>
<dbReference type="Proteomes" id="UP000324222">
    <property type="component" value="Unassembled WGS sequence"/>
</dbReference>
<comment type="caution">
    <text evidence="1">The sequence shown here is derived from an EMBL/GenBank/DDBJ whole genome shotgun (WGS) entry which is preliminary data.</text>
</comment>
<organism evidence="1 2">
    <name type="scientific">Portunus trituberculatus</name>
    <name type="common">Swimming crab</name>
    <name type="synonym">Neptunus trituberculatus</name>
    <dbReference type="NCBI Taxonomy" id="210409"/>
    <lineage>
        <taxon>Eukaryota</taxon>
        <taxon>Metazoa</taxon>
        <taxon>Ecdysozoa</taxon>
        <taxon>Arthropoda</taxon>
        <taxon>Crustacea</taxon>
        <taxon>Multicrustacea</taxon>
        <taxon>Malacostraca</taxon>
        <taxon>Eumalacostraca</taxon>
        <taxon>Eucarida</taxon>
        <taxon>Decapoda</taxon>
        <taxon>Pleocyemata</taxon>
        <taxon>Brachyura</taxon>
        <taxon>Eubrachyura</taxon>
        <taxon>Portunoidea</taxon>
        <taxon>Portunidae</taxon>
        <taxon>Portuninae</taxon>
        <taxon>Portunus</taxon>
    </lineage>
</organism>
<proteinExistence type="predicted"/>